<comment type="similarity">
    <text evidence="1">Belongs to the protein kinase superfamily. ADCK protein kinase family.</text>
</comment>
<evidence type="ECO:0000313" key="5">
    <source>
        <dbReference type="Proteomes" id="UP000326912"/>
    </source>
</evidence>
<evidence type="ECO:0000313" key="4">
    <source>
        <dbReference type="EMBL" id="GER87321.1"/>
    </source>
</evidence>
<feature type="domain" description="Protein kinase" evidence="3">
    <location>
        <begin position="129"/>
        <end position="563"/>
    </location>
</feature>
<evidence type="ECO:0000256" key="2">
    <source>
        <dbReference type="SAM" id="Phobius"/>
    </source>
</evidence>
<proteinExistence type="inferred from homology"/>
<dbReference type="Proteomes" id="UP000326912">
    <property type="component" value="Unassembled WGS sequence"/>
</dbReference>
<dbReference type="InterPro" id="IPR004147">
    <property type="entry name" value="ABC1_dom"/>
</dbReference>
<feature type="transmembrane region" description="Helical" evidence="2">
    <location>
        <begin position="520"/>
        <end position="537"/>
    </location>
</feature>
<dbReference type="SUPFAM" id="SSF56112">
    <property type="entry name" value="Protein kinase-like (PK-like)"/>
    <property type="match status" value="1"/>
</dbReference>
<dbReference type="PANTHER" id="PTHR10566">
    <property type="entry name" value="CHAPERONE-ACTIVITY OF BC1 COMPLEX CABC1 -RELATED"/>
    <property type="match status" value="1"/>
</dbReference>
<dbReference type="GO" id="GO:0004672">
    <property type="term" value="F:protein kinase activity"/>
    <property type="evidence" value="ECO:0007669"/>
    <property type="project" value="InterPro"/>
</dbReference>
<dbReference type="AlphaFoldDB" id="A0A5J4KM46"/>
<dbReference type="EMBL" id="BKZW01000001">
    <property type="protein sequence ID" value="GER87321.1"/>
    <property type="molecule type" value="Genomic_DNA"/>
</dbReference>
<protein>
    <recommendedName>
        <fullName evidence="3">Protein kinase domain-containing protein</fullName>
    </recommendedName>
</protein>
<comment type="caution">
    <text evidence="4">The sequence shown here is derived from an EMBL/GenBank/DDBJ whole genome shotgun (WGS) entry which is preliminary data.</text>
</comment>
<keyword evidence="2" id="KW-0812">Transmembrane</keyword>
<keyword evidence="2" id="KW-1133">Transmembrane helix</keyword>
<dbReference type="PROSITE" id="PS50011">
    <property type="entry name" value="PROTEIN_KINASE_DOM"/>
    <property type="match status" value="1"/>
</dbReference>
<feature type="transmembrane region" description="Helical" evidence="2">
    <location>
        <begin position="543"/>
        <end position="561"/>
    </location>
</feature>
<dbReference type="CDD" id="cd05121">
    <property type="entry name" value="ABC1_ADCK3-like"/>
    <property type="match status" value="1"/>
</dbReference>
<reference evidence="4 5" key="1">
    <citation type="submission" date="2019-10" db="EMBL/GenBank/DDBJ databases">
        <title>Dictyobacter vulcani sp. nov., within the class Ktedonobacteria, isolated from soil of volcanic Mt. Zao.</title>
        <authorList>
            <person name="Zheng Y."/>
            <person name="Wang C.M."/>
            <person name="Sakai Y."/>
            <person name="Abe K."/>
            <person name="Yokota A."/>
            <person name="Yabe S."/>
        </authorList>
    </citation>
    <scope>NUCLEOTIDE SEQUENCE [LARGE SCALE GENOMIC DNA]</scope>
    <source>
        <strain evidence="4 5">W12</strain>
    </source>
</reference>
<dbReference type="PANTHER" id="PTHR10566:SF113">
    <property type="entry name" value="PROTEIN ACTIVITY OF BC1 COMPLEX KINASE 7, CHLOROPLASTIC"/>
    <property type="match status" value="1"/>
</dbReference>
<evidence type="ECO:0000256" key="1">
    <source>
        <dbReference type="ARBA" id="ARBA00009670"/>
    </source>
</evidence>
<keyword evidence="2" id="KW-0472">Membrane</keyword>
<keyword evidence="5" id="KW-1185">Reference proteome</keyword>
<dbReference type="InterPro" id="IPR000719">
    <property type="entry name" value="Prot_kinase_dom"/>
</dbReference>
<dbReference type="Pfam" id="PF03109">
    <property type="entry name" value="ABC1"/>
    <property type="match status" value="1"/>
</dbReference>
<dbReference type="GO" id="GO:0005524">
    <property type="term" value="F:ATP binding"/>
    <property type="evidence" value="ECO:0007669"/>
    <property type="project" value="InterPro"/>
</dbReference>
<sequence length="563" mass="63504">MQKKIPRVNRFSQFIRSFRVVRLLLWTLWVIYRERQRVVKARERGNYEIQPNTDVLIEVLVAFRQTAIKLGVLMIKLGQFMSTRADLLPERALAVLTSLQDEVPPESFDHVVNAIESEYKKPVGELFSHIETDCAAAASLGQVHKAVLAKTGETVAVKIQRPNIDQLVAMDLNSLRFVIWVITKFVDTRFIDLRGFYREFRRTVYEEIDFVTEATNARRFKEMFKDDPTIYIPTIYEEYITRRVLVIEWIDGVKLNDYAALDAAKIDRLQVANRTVNAYFYQFFEAGFFHADPHPGNIFVKAGSSPEAPVIAFLDFGMVGSITKGMKRSIRDIFLGFIMRDAHMIVQALSRLGFIGEGANPVAIEKAITLFMEQYHGATLAQMRDLDMGEIAQDMVNLLYDQPFHIPAQFAFTGRAVSTLVGVSTGLAPDFNFLEIATPYARSFLGLDANSARETMQEVLTQLLENGKVLMNLPRSVENLITRLDSGQVEVKLANLPQTKTRRGRNGSISVQIAGSGSRISLLFMFLASMGGGIYLTNIHMEAPGWFCLGLAALTALGTLFRR</sequence>
<gene>
    <name evidence="4" type="ORF">KDW_14830</name>
</gene>
<accession>A0A5J4KM46</accession>
<name>A0A5J4KM46_9CHLR</name>
<dbReference type="InterPro" id="IPR050154">
    <property type="entry name" value="UbiB_kinase"/>
</dbReference>
<dbReference type="InterPro" id="IPR011009">
    <property type="entry name" value="Kinase-like_dom_sf"/>
</dbReference>
<evidence type="ECO:0000259" key="3">
    <source>
        <dbReference type="PROSITE" id="PS50011"/>
    </source>
</evidence>
<organism evidence="4 5">
    <name type="scientific">Dictyobacter vulcani</name>
    <dbReference type="NCBI Taxonomy" id="2607529"/>
    <lineage>
        <taxon>Bacteria</taxon>
        <taxon>Bacillati</taxon>
        <taxon>Chloroflexota</taxon>
        <taxon>Ktedonobacteria</taxon>
        <taxon>Ktedonobacterales</taxon>
        <taxon>Dictyobacteraceae</taxon>
        <taxon>Dictyobacter</taxon>
    </lineage>
</organism>